<gene>
    <name evidence="2" type="ORF">C2G38_2166598</name>
</gene>
<name>A0A397VRI1_9GLOM</name>
<sequence>MRLLIPLILPKDLLTQCQARIDLLNGYLEALNDFISESQKGQEGEVENKEHKEFMYYQDSAEPDQDKACTLRNCSRNRDGVEKFLAEEEKATLKFSKESSLGKEEDKTVTYCQQSAEIGSADETFVVGPCYRKESEVRSVEDKRIEIQIDEFEVFNLTEDVIYSSEEEKDVYLYSYIKIPIPEAHLEMPYLSTEAGALESEVLEEKNDEIDLEKLISDYLEVVKGWPSRLKGPKAEIGYPLKINNIKDLNKIKLKELNKKEEAKINNVPVGPGKCAYENCVRKLDEFKRTSAVKIPTAKKPVEKPPCVKESYRNRLVNKIKTFDYYQKAANGENISERAFEYYKKSTDTGSANGAFMVGNCYHNESNSDQLHNLQFCSQHDTSAVKDEKGNFDLDSIEGRCPKKKDHDGPDDNHHENLDLRPNGVESMYKNNIYNNYALINSIEANGNNGIVVLRKVSTGKVGHEKKVVNPLLSPHEINEVLFMDFARAQSQEGAYVMNKNLIFNIVNIFLICIIPQCK</sequence>
<evidence type="ECO:0000313" key="2">
    <source>
        <dbReference type="EMBL" id="RIB25154.1"/>
    </source>
</evidence>
<feature type="compositionally biased region" description="Basic and acidic residues" evidence="1">
    <location>
        <begin position="396"/>
        <end position="419"/>
    </location>
</feature>
<evidence type="ECO:0000313" key="3">
    <source>
        <dbReference type="Proteomes" id="UP000266673"/>
    </source>
</evidence>
<keyword evidence="3" id="KW-1185">Reference proteome</keyword>
<proteinExistence type="predicted"/>
<evidence type="ECO:0000256" key="1">
    <source>
        <dbReference type="SAM" id="MobiDB-lite"/>
    </source>
</evidence>
<organism evidence="2 3">
    <name type="scientific">Gigaspora rosea</name>
    <dbReference type="NCBI Taxonomy" id="44941"/>
    <lineage>
        <taxon>Eukaryota</taxon>
        <taxon>Fungi</taxon>
        <taxon>Fungi incertae sedis</taxon>
        <taxon>Mucoromycota</taxon>
        <taxon>Glomeromycotina</taxon>
        <taxon>Glomeromycetes</taxon>
        <taxon>Diversisporales</taxon>
        <taxon>Gigasporaceae</taxon>
        <taxon>Gigaspora</taxon>
    </lineage>
</organism>
<dbReference type="Proteomes" id="UP000266673">
    <property type="component" value="Unassembled WGS sequence"/>
</dbReference>
<feature type="region of interest" description="Disordered" evidence="1">
    <location>
        <begin position="396"/>
        <end position="422"/>
    </location>
</feature>
<reference evidence="2 3" key="1">
    <citation type="submission" date="2018-06" db="EMBL/GenBank/DDBJ databases">
        <title>Comparative genomics reveals the genomic features of Rhizophagus irregularis, R. cerebriforme, R. diaphanum and Gigaspora rosea, and their symbiotic lifestyle signature.</title>
        <authorList>
            <person name="Morin E."/>
            <person name="San Clemente H."/>
            <person name="Chen E.C.H."/>
            <person name="De La Providencia I."/>
            <person name="Hainaut M."/>
            <person name="Kuo A."/>
            <person name="Kohler A."/>
            <person name="Murat C."/>
            <person name="Tang N."/>
            <person name="Roy S."/>
            <person name="Loubradou J."/>
            <person name="Henrissat B."/>
            <person name="Grigoriev I.V."/>
            <person name="Corradi N."/>
            <person name="Roux C."/>
            <person name="Martin F.M."/>
        </authorList>
    </citation>
    <scope>NUCLEOTIDE SEQUENCE [LARGE SCALE GENOMIC DNA]</scope>
    <source>
        <strain evidence="2 3">DAOM 194757</strain>
    </source>
</reference>
<protein>
    <submittedName>
        <fullName evidence="2">Uncharacterized protein</fullName>
    </submittedName>
</protein>
<accession>A0A397VRI1</accession>
<comment type="caution">
    <text evidence="2">The sequence shown here is derived from an EMBL/GenBank/DDBJ whole genome shotgun (WGS) entry which is preliminary data.</text>
</comment>
<dbReference type="AlphaFoldDB" id="A0A397VRI1"/>
<dbReference type="EMBL" id="QKWP01000185">
    <property type="protein sequence ID" value="RIB25154.1"/>
    <property type="molecule type" value="Genomic_DNA"/>
</dbReference>
<dbReference type="OrthoDB" id="2384430at2759"/>